<accession>A0A1U7CV76</accession>
<evidence type="ECO:0000256" key="2">
    <source>
        <dbReference type="SAM" id="SignalP"/>
    </source>
</evidence>
<organism evidence="3 4">
    <name type="scientific">Paludisphaera borealis</name>
    <dbReference type="NCBI Taxonomy" id="1387353"/>
    <lineage>
        <taxon>Bacteria</taxon>
        <taxon>Pseudomonadati</taxon>
        <taxon>Planctomycetota</taxon>
        <taxon>Planctomycetia</taxon>
        <taxon>Isosphaerales</taxon>
        <taxon>Isosphaeraceae</taxon>
        <taxon>Paludisphaera</taxon>
    </lineage>
</organism>
<protein>
    <submittedName>
        <fullName evidence="3">Uncharacterized protein</fullName>
    </submittedName>
</protein>
<reference evidence="4" key="1">
    <citation type="submission" date="2016-12" db="EMBL/GenBank/DDBJ databases">
        <title>Comparative genomics of four Isosphaeraceae planctomycetes: a common pool of plasmids and glycoside hydrolase genes.</title>
        <authorList>
            <person name="Ivanova A."/>
        </authorList>
    </citation>
    <scope>NUCLEOTIDE SEQUENCE [LARGE SCALE GENOMIC DNA]</scope>
    <source>
        <strain evidence="4">PX4</strain>
    </source>
</reference>
<name>A0A1U7CV76_9BACT</name>
<evidence type="ECO:0000313" key="4">
    <source>
        <dbReference type="Proteomes" id="UP000186309"/>
    </source>
</evidence>
<dbReference type="RefSeq" id="WP_076349225.1">
    <property type="nucleotide sequence ID" value="NZ_CP019082.1"/>
</dbReference>
<dbReference type="AlphaFoldDB" id="A0A1U7CV76"/>
<feature type="signal peptide" evidence="2">
    <location>
        <begin position="1"/>
        <end position="29"/>
    </location>
</feature>
<dbReference type="KEGG" id="pbor:BSF38_04389"/>
<keyword evidence="2" id="KW-0732">Signal</keyword>
<feature type="region of interest" description="Disordered" evidence="1">
    <location>
        <begin position="26"/>
        <end position="48"/>
    </location>
</feature>
<feature type="chain" id="PRO_5012323850" evidence="2">
    <location>
        <begin position="30"/>
        <end position="205"/>
    </location>
</feature>
<evidence type="ECO:0000313" key="3">
    <source>
        <dbReference type="EMBL" id="APW62835.1"/>
    </source>
</evidence>
<dbReference type="EMBL" id="CP019082">
    <property type="protein sequence ID" value="APW62835.1"/>
    <property type="molecule type" value="Genomic_DNA"/>
</dbReference>
<proteinExistence type="predicted"/>
<evidence type="ECO:0000256" key="1">
    <source>
        <dbReference type="SAM" id="MobiDB-lite"/>
    </source>
</evidence>
<dbReference type="OrthoDB" id="282596at2"/>
<sequence length="205" mass="22721">MRHLLRRLSLSGFLFVAAGSAMPSGSVDAQEVPESSPAPQPAPKSSAKKPLGLRILAPVVCKSIEGYEDYETLPDAELTSDEKLLVYYRPKGHKVVRQGDEYVAHLMQDGQVRRLGQKKVLLRKAKLLDYEAKSDIPPDEIYIRNTFSLKGLPPGEYEYDMILKDLNAKPATVTVTESVKFRVVAAKLPEAEAQPETKPRSGARF</sequence>
<dbReference type="Proteomes" id="UP000186309">
    <property type="component" value="Chromosome"/>
</dbReference>
<gene>
    <name evidence="3" type="ORF">BSF38_04389</name>
</gene>
<keyword evidence="4" id="KW-1185">Reference proteome</keyword>